<protein>
    <submittedName>
        <fullName evidence="2">Germin-like protein subfamily 2 member 1</fullName>
    </submittedName>
</protein>
<gene>
    <name evidence="2" type="primary">LOC142162264</name>
</gene>
<accession>A0AC58RPN6</accession>
<dbReference type="Proteomes" id="UP000790787">
    <property type="component" value="Chromosome 7"/>
</dbReference>
<dbReference type="RefSeq" id="XP_075074697.1">
    <property type="nucleotide sequence ID" value="XM_075218596.1"/>
</dbReference>
<organism evidence="1 2">
    <name type="scientific">Nicotiana tabacum</name>
    <name type="common">Common tobacco</name>
    <dbReference type="NCBI Taxonomy" id="4097"/>
    <lineage>
        <taxon>Eukaryota</taxon>
        <taxon>Viridiplantae</taxon>
        <taxon>Streptophyta</taxon>
        <taxon>Embryophyta</taxon>
        <taxon>Tracheophyta</taxon>
        <taxon>Spermatophyta</taxon>
        <taxon>Magnoliopsida</taxon>
        <taxon>eudicotyledons</taxon>
        <taxon>Gunneridae</taxon>
        <taxon>Pentapetalae</taxon>
        <taxon>asterids</taxon>
        <taxon>lamiids</taxon>
        <taxon>Solanales</taxon>
        <taxon>Solanaceae</taxon>
        <taxon>Nicotianoideae</taxon>
        <taxon>Nicotianeae</taxon>
        <taxon>Nicotiana</taxon>
    </lineage>
</organism>
<evidence type="ECO:0000313" key="1">
    <source>
        <dbReference type="Proteomes" id="UP000790787"/>
    </source>
</evidence>
<reference evidence="2" key="2">
    <citation type="submission" date="2025-08" db="UniProtKB">
        <authorList>
            <consortium name="RefSeq"/>
        </authorList>
    </citation>
    <scope>IDENTIFICATION</scope>
    <source>
        <tissue evidence="2">Leaf</tissue>
    </source>
</reference>
<keyword evidence="1" id="KW-1185">Reference proteome</keyword>
<name>A0AC58RPN6_TOBAC</name>
<sequence>MASSTKNNMILLVITILTITFNCASAADPDPLQDVCVADLNSTITVNGFPCKRNFTFTPEDFASMGIARPGELNIFGTRVGVANVFNMPGLNTQGVSMARVDFERDGLNPPHTHPRATEIIFVKEGTLVAGFITTDNVFVNKLITRGEVFVFPRGLIHFQFNVGRGNATIIVGFNSQNPGVQVIAISMFASRPQIPEEVVARAFQTSIEEVRAIRARLALPTAGLPSSCPWDDRNMHSQYDKRDDRNMHSQYDKHDDRNIHSQYGKYDDRDMHSQYDKRGNRNIRVVGLDGLQMWLQKWTPDFKLDEDIPIVPVWILLPRLPFNMRNWHYAKQICSEIGTPLALDVATGGKTRPSMTKVRAEIDLKPLVESVFVGSEDENAPLKGFT</sequence>
<reference evidence="1" key="1">
    <citation type="journal article" date="2014" name="Nat. Commun.">
        <title>The tobacco genome sequence and its comparison with those of tomato and potato.</title>
        <authorList>
            <person name="Sierro N."/>
            <person name="Battey J.N."/>
            <person name="Ouadi S."/>
            <person name="Bakaher N."/>
            <person name="Bovet L."/>
            <person name="Willig A."/>
            <person name="Goepfert S."/>
            <person name="Peitsch M.C."/>
            <person name="Ivanov N.V."/>
        </authorList>
    </citation>
    <scope>NUCLEOTIDE SEQUENCE [LARGE SCALE GENOMIC DNA]</scope>
</reference>
<proteinExistence type="predicted"/>
<evidence type="ECO:0000313" key="2">
    <source>
        <dbReference type="RefSeq" id="XP_075074697.1"/>
    </source>
</evidence>